<protein>
    <submittedName>
        <fullName evidence="2">Acyl-coenzyme A:6-aminopenicillanic acid acyl-transferase</fullName>
    </submittedName>
</protein>
<dbReference type="InterPro" id="IPR047794">
    <property type="entry name" value="C45_proenzyme-like"/>
</dbReference>
<dbReference type="Gene3D" id="3.60.60.10">
    <property type="entry name" value="Penicillin V Acylase, Chain A"/>
    <property type="match status" value="1"/>
</dbReference>
<dbReference type="InterPro" id="IPR029055">
    <property type="entry name" value="Ntn_hydrolases_N"/>
</dbReference>
<dbReference type="OrthoDB" id="8617387at2"/>
<dbReference type="PANTHER" id="PTHR34180">
    <property type="entry name" value="PEPTIDASE C45"/>
    <property type="match status" value="1"/>
</dbReference>
<dbReference type="SUPFAM" id="SSF56235">
    <property type="entry name" value="N-terminal nucleophile aminohydrolases (Ntn hydrolases)"/>
    <property type="match status" value="1"/>
</dbReference>
<dbReference type="InterPro" id="IPR005079">
    <property type="entry name" value="Peptidase_C45_hydrolase"/>
</dbReference>
<evidence type="ECO:0000259" key="1">
    <source>
        <dbReference type="Pfam" id="PF03417"/>
    </source>
</evidence>
<dbReference type="InterPro" id="IPR047801">
    <property type="entry name" value="Peptidase_C45"/>
</dbReference>
<organism evidence="2 3">
    <name type="scientific">Caproicibacter fermentans</name>
    <dbReference type="NCBI Taxonomy" id="2576756"/>
    <lineage>
        <taxon>Bacteria</taxon>
        <taxon>Bacillati</taxon>
        <taxon>Bacillota</taxon>
        <taxon>Clostridia</taxon>
        <taxon>Eubacteriales</taxon>
        <taxon>Acutalibacteraceae</taxon>
        <taxon>Caproicibacter</taxon>
    </lineage>
</organism>
<dbReference type="NCBIfam" id="NF040521">
    <property type="entry name" value="C45_proenzyme"/>
    <property type="match status" value="1"/>
</dbReference>
<gene>
    <name evidence="2" type="ORF">CAFE_03220</name>
</gene>
<feature type="domain" description="Peptidase C45 hydrolase" evidence="1">
    <location>
        <begin position="99"/>
        <end position="322"/>
    </location>
</feature>
<evidence type="ECO:0000313" key="3">
    <source>
        <dbReference type="Proteomes" id="UP000469440"/>
    </source>
</evidence>
<dbReference type="Gene3D" id="1.10.10.2120">
    <property type="match status" value="1"/>
</dbReference>
<keyword evidence="3" id="KW-1185">Reference proteome</keyword>
<dbReference type="AlphaFoldDB" id="A0A6N8HVS1"/>
<dbReference type="RefSeq" id="WP_156989618.1">
    <property type="nucleotide sequence ID" value="NZ_VWXL01000011.1"/>
</dbReference>
<dbReference type="Proteomes" id="UP000469440">
    <property type="component" value="Unassembled WGS sequence"/>
</dbReference>
<accession>A0A6N8HVS1</accession>
<name>A0A6N8HVS1_9FIRM</name>
<evidence type="ECO:0000313" key="2">
    <source>
        <dbReference type="EMBL" id="MVB09660.1"/>
    </source>
</evidence>
<dbReference type="GO" id="GO:0016740">
    <property type="term" value="F:transferase activity"/>
    <property type="evidence" value="ECO:0007669"/>
    <property type="project" value="UniProtKB-KW"/>
</dbReference>
<comment type="caution">
    <text evidence="2">The sequence shown here is derived from an EMBL/GenBank/DDBJ whole genome shotgun (WGS) entry which is preliminary data.</text>
</comment>
<dbReference type="CDD" id="cd01935">
    <property type="entry name" value="Ntn_CGH_like"/>
    <property type="match status" value="1"/>
</dbReference>
<dbReference type="PANTHER" id="PTHR34180:SF1">
    <property type="entry name" value="BETA-ALANYL-DOPAMINE_CARCININE HYDROLASE"/>
    <property type="match status" value="1"/>
</dbReference>
<reference evidence="2 3" key="1">
    <citation type="submission" date="2019-09" db="EMBL/GenBank/DDBJ databases">
        <title>Genome sequence of Clostridium sp. EA1.</title>
        <authorList>
            <person name="Poehlein A."/>
            <person name="Bengelsdorf F.R."/>
            <person name="Daniel R."/>
        </authorList>
    </citation>
    <scope>NUCLEOTIDE SEQUENCE [LARGE SCALE GENOMIC DNA]</scope>
    <source>
        <strain evidence="2 3">EA1</strain>
    </source>
</reference>
<dbReference type="Pfam" id="PF03417">
    <property type="entry name" value="AAT"/>
    <property type="match status" value="1"/>
</dbReference>
<keyword evidence="2" id="KW-0808">Transferase</keyword>
<sequence length="335" mass="38527">MYHGRFTGTHYGAGYKWEILLLKNGKKLDHCPTFALTEDKYAFAGECAKEYQRYFPEVLEEIRGIADGNEVPLETLQALLFCMYCFEPDHKCTCFAFSTENEVVFARNSDFLVSLEKLYMNCLYRLEGAYAFNGNTTAFVEMEDGVNQHGLAVGLTFVYPHLRKPGLNAGMLLRCLLEKCKTTAEALEALRKFPIASAQTLTIADRDGEIAVVECNPREMEVIRARAGEMFVATANNFNSEKMRPYRNPEIDDWHSDECYQTARNALEHNKDGYSVAFAEDVLSGKYGFMCQYDRRQNADTVWSVVYDLKRKQIWRAEGNPSRKHFNRDDRMRLD</sequence>
<dbReference type="EMBL" id="VWXL01000011">
    <property type="protein sequence ID" value="MVB09660.1"/>
    <property type="molecule type" value="Genomic_DNA"/>
</dbReference>
<proteinExistence type="predicted"/>